<comment type="caution">
    <text evidence="2">The sequence shown here is derived from an EMBL/GenBank/DDBJ whole genome shotgun (WGS) entry which is preliminary data.</text>
</comment>
<dbReference type="InParanoid" id="A0A507BHF9"/>
<feature type="domain" description="Heterokaryon incompatibility" evidence="1">
    <location>
        <begin position="53"/>
        <end position="187"/>
    </location>
</feature>
<keyword evidence="3" id="KW-1185">Reference proteome</keyword>
<dbReference type="EMBL" id="SKBQ01000168">
    <property type="protein sequence ID" value="TPX16769.1"/>
    <property type="molecule type" value="Genomic_DNA"/>
</dbReference>
<name>A0A507BHF9_9PEZI</name>
<dbReference type="InterPro" id="IPR052895">
    <property type="entry name" value="HetReg/Transcr_Mod"/>
</dbReference>
<gene>
    <name evidence="2" type="ORF">E0L32_012398</name>
</gene>
<protein>
    <recommendedName>
        <fullName evidence="1">Heterokaryon incompatibility domain-containing protein</fullName>
    </recommendedName>
</protein>
<reference evidence="2 3" key="1">
    <citation type="submission" date="2019-06" db="EMBL/GenBank/DDBJ databases">
        <title>Draft genome sequence of the filamentous fungus Phialemoniopsis curvata isolated from diesel fuel.</title>
        <authorList>
            <person name="Varaljay V.A."/>
            <person name="Lyon W.J."/>
            <person name="Crouch A.L."/>
            <person name="Drake C.E."/>
            <person name="Hollomon J.M."/>
            <person name="Nadeau L.J."/>
            <person name="Nunn H.S."/>
            <person name="Stevenson B.S."/>
            <person name="Bojanowski C.L."/>
            <person name="Crookes-Goodson W.J."/>
        </authorList>
    </citation>
    <scope>NUCLEOTIDE SEQUENCE [LARGE SCALE GENOMIC DNA]</scope>
    <source>
        <strain evidence="2 3">D216</strain>
    </source>
</reference>
<evidence type="ECO:0000259" key="1">
    <source>
        <dbReference type="Pfam" id="PF06985"/>
    </source>
</evidence>
<dbReference type="InterPro" id="IPR010730">
    <property type="entry name" value="HET"/>
</dbReference>
<dbReference type="OrthoDB" id="3557394at2759"/>
<evidence type="ECO:0000313" key="3">
    <source>
        <dbReference type="Proteomes" id="UP000319257"/>
    </source>
</evidence>
<dbReference type="GeneID" id="41979845"/>
<dbReference type="RefSeq" id="XP_030998480.1">
    <property type="nucleotide sequence ID" value="XM_031135234.1"/>
</dbReference>
<dbReference type="PANTHER" id="PTHR24148:SF73">
    <property type="entry name" value="HET DOMAIN PROTEIN (AFU_ORTHOLOGUE AFUA_8G01020)"/>
    <property type="match status" value="1"/>
</dbReference>
<proteinExistence type="predicted"/>
<organism evidence="2 3">
    <name type="scientific">Thyridium curvatum</name>
    <dbReference type="NCBI Taxonomy" id="1093900"/>
    <lineage>
        <taxon>Eukaryota</taxon>
        <taxon>Fungi</taxon>
        <taxon>Dikarya</taxon>
        <taxon>Ascomycota</taxon>
        <taxon>Pezizomycotina</taxon>
        <taxon>Sordariomycetes</taxon>
        <taxon>Sordariomycetidae</taxon>
        <taxon>Thyridiales</taxon>
        <taxon>Thyridiaceae</taxon>
        <taxon>Thyridium</taxon>
    </lineage>
</organism>
<accession>A0A507BHF9</accession>
<dbReference type="PANTHER" id="PTHR24148">
    <property type="entry name" value="ANKYRIN REPEAT DOMAIN-CONTAINING PROTEIN 39 HOMOLOG-RELATED"/>
    <property type="match status" value="1"/>
</dbReference>
<dbReference type="STRING" id="1093900.A0A507BHF9"/>
<sequence>MARQRSRARRFAYPSLDRTATSFRLLRLWSGPRESIIRCDLFAADIGEWEGQYQAASYVWGDQSGRKHQIIINGQEYFALANLHAFLWTLRDTIGSEESLVLWVDAICIDQDLGPERSHQVSLMSSIYPKAERVIAWLGPEAGPTCDFKRCLDDFLSGRTCPRKYILGNCLSIMGLEYWYRIWTYQELILARDVDLLWGSYWLPWEGVLSLLQSPEIWTVGEQEWVEGEADARKKINEVIEIEKYRRGGQPRCLLTMISDIHQRRCSRSLDRIYGVLAAVNCSHELEKGFPVDYTCTPAQVFVQFVQRCGSRDGIRAIEVGLQALGPELDLESRDTRLLDREHVVSMPRMVSIEVCGLSRARGDAFLLHTESGAFECIRDRSGVAGGLWAAFYENRRALELYRLGNTWMAMILQQMDETEGQVSGQRNMRLLGLCFSPEWSRTGREEDLHRALRHLDRILVPGFLRKTSPFIVENEEGMSMTSNLKTLTKMLSTLAMMGTQVRGPWRRGNEK</sequence>
<evidence type="ECO:0000313" key="2">
    <source>
        <dbReference type="EMBL" id="TPX16769.1"/>
    </source>
</evidence>
<dbReference type="AlphaFoldDB" id="A0A507BHF9"/>
<dbReference type="Proteomes" id="UP000319257">
    <property type="component" value="Unassembled WGS sequence"/>
</dbReference>
<dbReference type="Pfam" id="PF06985">
    <property type="entry name" value="HET"/>
    <property type="match status" value="1"/>
</dbReference>